<reference evidence="3" key="1">
    <citation type="journal article" date="2009" name="Rice">
        <title>De Novo Next Generation Sequencing of Plant Genomes.</title>
        <authorList>
            <person name="Rounsley S."/>
            <person name="Marri P.R."/>
            <person name="Yu Y."/>
            <person name="He R."/>
            <person name="Sisneros N."/>
            <person name="Goicoechea J.L."/>
            <person name="Lee S.J."/>
            <person name="Angelova A."/>
            <person name="Kudrna D."/>
            <person name="Luo M."/>
            <person name="Affourtit J."/>
            <person name="Desany B."/>
            <person name="Knight J."/>
            <person name="Niazi F."/>
            <person name="Egholm M."/>
            <person name="Wing R.A."/>
        </authorList>
    </citation>
    <scope>NUCLEOTIDE SEQUENCE [LARGE SCALE GENOMIC DNA]</scope>
    <source>
        <strain evidence="3">cv. IRGC 105608</strain>
    </source>
</reference>
<feature type="region of interest" description="Disordered" evidence="1">
    <location>
        <begin position="288"/>
        <end position="309"/>
    </location>
</feature>
<feature type="region of interest" description="Disordered" evidence="1">
    <location>
        <begin position="1"/>
        <end position="23"/>
    </location>
</feature>
<dbReference type="EnsemblPlants" id="OBART02G08390.1">
    <property type="protein sequence ID" value="OBART02G08390.1"/>
    <property type="gene ID" value="OBART02G08390"/>
</dbReference>
<keyword evidence="4" id="KW-1185">Reference proteome</keyword>
<evidence type="ECO:0000256" key="2">
    <source>
        <dbReference type="SAM" id="Phobius"/>
    </source>
</evidence>
<feature type="transmembrane region" description="Helical" evidence="2">
    <location>
        <begin position="196"/>
        <end position="217"/>
    </location>
</feature>
<organism evidence="3">
    <name type="scientific">Oryza barthii</name>
    <dbReference type="NCBI Taxonomy" id="65489"/>
    <lineage>
        <taxon>Eukaryota</taxon>
        <taxon>Viridiplantae</taxon>
        <taxon>Streptophyta</taxon>
        <taxon>Embryophyta</taxon>
        <taxon>Tracheophyta</taxon>
        <taxon>Spermatophyta</taxon>
        <taxon>Magnoliopsida</taxon>
        <taxon>Liliopsida</taxon>
        <taxon>Poales</taxon>
        <taxon>Poaceae</taxon>
        <taxon>BOP clade</taxon>
        <taxon>Oryzoideae</taxon>
        <taxon>Oryzeae</taxon>
        <taxon>Oryzinae</taxon>
        <taxon>Oryza</taxon>
    </lineage>
</organism>
<dbReference type="Gramene" id="OBART02G08390.1">
    <property type="protein sequence ID" value="OBART02G08390.1"/>
    <property type="gene ID" value="OBART02G08390"/>
</dbReference>
<evidence type="ECO:0000313" key="4">
    <source>
        <dbReference type="Proteomes" id="UP000026960"/>
    </source>
</evidence>
<reference evidence="3" key="2">
    <citation type="submission" date="2015-03" db="UniProtKB">
        <authorList>
            <consortium name="EnsemblPlants"/>
        </authorList>
    </citation>
    <scope>IDENTIFICATION</scope>
</reference>
<dbReference type="PaxDb" id="65489-OBART02G08390.1"/>
<proteinExistence type="predicted"/>
<dbReference type="AlphaFoldDB" id="A0A0D3F2C3"/>
<keyword evidence="2" id="KW-0472">Membrane</keyword>
<name>A0A0D3F2C3_9ORYZ</name>
<evidence type="ECO:0000256" key="1">
    <source>
        <dbReference type="SAM" id="MobiDB-lite"/>
    </source>
</evidence>
<keyword evidence="2" id="KW-1133">Transmembrane helix</keyword>
<keyword evidence="2" id="KW-0812">Transmembrane</keyword>
<accession>A0A0D3F2C3</accession>
<dbReference type="HOGENOM" id="CLU_901300_0_0_1"/>
<protein>
    <submittedName>
        <fullName evidence="3">Uncharacterized protein</fullName>
    </submittedName>
</protein>
<dbReference type="Proteomes" id="UP000026960">
    <property type="component" value="Chromosome 2"/>
</dbReference>
<sequence length="309" mass="32859">MAAHANLSKSRGEMGQGRGGLGWNIPIPGPEPTTRRIMSPVPTPIRSPHSERCSWVCGRRWKRDDTPGMVGKENGLGLIDVLVCCESPRARAGGGRGGALATMTLLAHAPAEAKEEAHPGGGRGGALCRRICRCVMEVYLELGMELVVDTGSIAVGAAPDANAAALPSPTAMNMRDRIADGKLRSVALAVTAKMQWLWAMTAILVMSLLLLPIMPFLPCTLATGSKSVELLMGRETHHGGHHRLLAPSKSTRSPRILLHENWDGPGITNVDTELGWLSTNLHRSRGDNGVGQGWIGTSPPLAPNQRPGE</sequence>
<evidence type="ECO:0000313" key="3">
    <source>
        <dbReference type="EnsemblPlants" id="OBART02G08390.1"/>
    </source>
</evidence>